<dbReference type="EMBL" id="JASPKZ010004588">
    <property type="protein sequence ID" value="KAJ9589890.1"/>
    <property type="molecule type" value="Genomic_DNA"/>
</dbReference>
<proteinExistence type="predicted"/>
<organism evidence="1 2">
    <name type="scientific">Diploptera punctata</name>
    <name type="common">Pacific beetle cockroach</name>
    <dbReference type="NCBI Taxonomy" id="6984"/>
    <lineage>
        <taxon>Eukaryota</taxon>
        <taxon>Metazoa</taxon>
        <taxon>Ecdysozoa</taxon>
        <taxon>Arthropoda</taxon>
        <taxon>Hexapoda</taxon>
        <taxon>Insecta</taxon>
        <taxon>Pterygota</taxon>
        <taxon>Neoptera</taxon>
        <taxon>Polyneoptera</taxon>
        <taxon>Dictyoptera</taxon>
        <taxon>Blattodea</taxon>
        <taxon>Blaberoidea</taxon>
        <taxon>Blaberidae</taxon>
        <taxon>Diplopterinae</taxon>
        <taxon>Diploptera</taxon>
    </lineage>
</organism>
<dbReference type="Proteomes" id="UP001233999">
    <property type="component" value="Unassembled WGS sequence"/>
</dbReference>
<accession>A0AAD8A0J4</accession>
<reference evidence="1" key="1">
    <citation type="journal article" date="2023" name="IScience">
        <title>Live-bearing cockroach genome reveals convergent evolutionary mechanisms linked to viviparity in insects and beyond.</title>
        <authorList>
            <person name="Fouks B."/>
            <person name="Harrison M.C."/>
            <person name="Mikhailova A.A."/>
            <person name="Marchal E."/>
            <person name="English S."/>
            <person name="Carruthers M."/>
            <person name="Jennings E.C."/>
            <person name="Chiamaka E.L."/>
            <person name="Frigard R.A."/>
            <person name="Pippel M."/>
            <person name="Attardo G.M."/>
            <person name="Benoit J.B."/>
            <person name="Bornberg-Bauer E."/>
            <person name="Tobe S.S."/>
        </authorList>
    </citation>
    <scope>NUCLEOTIDE SEQUENCE</scope>
    <source>
        <strain evidence="1">Stay&amp;Tobe</strain>
    </source>
</reference>
<name>A0AAD8A0J4_DIPPU</name>
<gene>
    <name evidence="1" type="ORF">L9F63_016989</name>
</gene>
<dbReference type="AlphaFoldDB" id="A0AAD8A0J4"/>
<reference evidence="1" key="2">
    <citation type="submission" date="2023-05" db="EMBL/GenBank/DDBJ databases">
        <authorList>
            <person name="Fouks B."/>
        </authorList>
    </citation>
    <scope>NUCLEOTIDE SEQUENCE</scope>
    <source>
        <strain evidence="1">Stay&amp;Tobe</strain>
        <tissue evidence="1">Testes</tissue>
    </source>
</reference>
<evidence type="ECO:0000313" key="1">
    <source>
        <dbReference type="EMBL" id="KAJ9589890.1"/>
    </source>
</evidence>
<feature type="non-terminal residue" evidence="1">
    <location>
        <position position="1"/>
    </location>
</feature>
<comment type="caution">
    <text evidence="1">The sequence shown here is derived from an EMBL/GenBank/DDBJ whole genome shotgun (WGS) entry which is preliminary data.</text>
</comment>
<evidence type="ECO:0000313" key="2">
    <source>
        <dbReference type="Proteomes" id="UP001233999"/>
    </source>
</evidence>
<feature type="non-terminal residue" evidence="1">
    <location>
        <position position="146"/>
    </location>
</feature>
<keyword evidence="2" id="KW-1185">Reference proteome</keyword>
<protein>
    <submittedName>
        <fullName evidence="1">Uncharacterized protein</fullName>
    </submittedName>
</protein>
<sequence>HIIPAYAKKKNPTSMSEASILSREQVSCEVTICGQAIHSDTPHTCSTCKLLSRVHAPLATRYLRTLDLSQDFFEQTEEKLCTMTPTHLRRTTMSKLQCHFVNRLFNCHASFYVNGMLRPHLKLHHFTLKLFPSTRLNLSLLTCFLY</sequence>